<reference evidence="2 3" key="1">
    <citation type="journal article" date="2019" name="Int. J. Syst. Evol. Microbiol.">
        <title>The Global Catalogue of Microorganisms (GCM) 10K type strain sequencing project: providing services to taxonomists for standard genome sequencing and annotation.</title>
        <authorList>
            <consortium name="The Broad Institute Genomics Platform"/>
            <consortium name="The Broad Institute Genome Sequencing Center for Infectious Disease"/>
            <person name="Wu L."/>
            <person name="Ma J."/>
        </authorList>
    </citation>
    <scope>NUCLEOTIDE SEQUENCE [LARGE SCALE GENOMIC DNA]</scope>
    <source>
        <strain evidence="2 3">JCM 13929</strain>
    </source>
</reference>
<feature type="compositionally biased region" description="Polar residues" evidence="1">
    <location>
        <begin position="44"/>
        <end position="59"/>
    </location>
</feature>
<dbReference type="Gene3D" id="3.90.226.10">
    <property type="entry name" value="2-enoyl-CoA Hydratase, Chain A, domain 1"/>
    <property type="match status" value="1"/>
</dbReference>
<organism evidence="2 3">
    <name type="scientific">Nonomuraea maheshkhaliensis</name>
    <dbReference type="NCBI Taxonomy" id="419590"/>
    <lineage>
        <taxon>Bacteria</taxon>
        <taxon>Bacillati</taxon>
        <taxon>Actinomycetota</taxon>
        <taxon>Actinomycetes</taxon>
        <taxon>Streptosporangiales</taxon>
        <taxon>Streptosporangiaceae</taxon>
        <taxon>Nonomuraea</taxon>
    </lineage>
</organism>
<protein>
    <submittedName>
        <fullName evidence="2">Uncharacterized protein</fullName>
    </submittedName>
</protein>
<sequence length="140" mass="14508">MLLGGLDYDGALAERYGYVNRALPGGELDGFVEEFASRVASCSRQGCSSAVTSNATSRNGWPGPPTGRTPPAGGRTRDTSRPTVADGPPGDAAGSVVTAARGRVACQESQPWVRAFWAMRARAEAAATISTAARARPPSR</sequence>
<evidence type="ECO:0000313" key="3">
    <source>
        <dbReference type="Proteomes" id="UP001500064"/>
    </source>
</evidence>
<evidence type="ECO:0000256" key="1">
    <source>
        <dbReference type="SAM" id="MobiDB-lite"/>
    </source>
</evidence>
<dbReference type="EMBL" id="BAAAMU010000002">
    <property type="protein sequence ID" value="GAA1611630.1"/>
    <property type="molecule type" value="Genomic_DNA"/>
</dbReference>
<comment type="caution">
    <text evidence="2">The sequence shown here is derived from an EMBL/GenBank/DDBJ whole genome shotgun (WGS) entry which is preliminary data.</text>
</comment>
<dbReference type="Proteomes" id="UP001500064">
    <property type="component" value="Unassembled WGS sequence"/>
</dbReference>
<dbReference type="InterPro" id="IPR029045">
    <property type="entry name" value="ClpP/crotonase-like_dom_sf"/>
</dbReference>
<proteinExistence type="predicted"/>
<gene>
    <name evidence="2" type="ORF">GCM10009733_004630</name>
</gene>
<evidence type="ECO:0000313" key="2">
    <source>
        <dbReference type="EMBL" id="GAA1611630.1"/>
    </source>
</evidence>
<feature type="region of interest" description="Disordered" evidence="1">
    <location>
        <begin position="44"/>
        <end position="95"/>
    </location>
</feature>
<keyword evidence="3" id="KW-1185">Reference proteome</keyword>
<accession>A0ABN2EM38</accession>
<dbReference type="SUPFAM" id="SSF52096">
    <property type="entry name" value="ClpP/crotonase"/>
    <property type="match status" value="1"/>
</dbReference>
<name>A0ABN2EM38_9ACTN</name>